<sequence length="82" mass="9560">MLTYFKYAPLSRSILPRTASLDLDLEQVLRGEVFRPVDTTFHQYVKRSPELILGCGTFSQDQLSQFQILRVSHFKVISISYY</sequence>
<protein>
    <submittedName>
        <fullName evidence="1">Uncharacterized protein</fullName>
    </submittedName>
</protein>
<dbReference type="EMBL" id="FPBL01000001">
    <property type="protein sequence ID" value="SFU27496.1"/>
    <property type="molecule type" value="Genomic_DNA"/>
</dbReference>
<proteinExistence type="predicted"/>
<dbReference type="Proteomes" id="UP000183926">
    <property type="component" value="Unassembled WGS sequence"/>
</dbReference>
<evidence type="ECO:0000313" key="1">
    <source>
        <dbReference type="EMBL" id="SFU27496.1"/>
    </source>
</evidence>
<gene>
    <name evidence="1" type="ORF">SAMN05216339_10139</name>
</gene>
<reference evidence="1 2" key="1">
    <citation type="submission" date="2016-10" db="EMBL/GenBank/DDBJ databases">
        <authorList>
            <person name="de Groot N.N."/>
        </authorList>
    </citation>
    <scope>NUCLEOTIDE SEQUENCE [LARGE SCALE GENOMIC DNA]</scope>
    <source>
        <strain evidence="1 2">Nm24</strain>
    </source>
</reference>
<accession>A0A1I7EU83</accession>
<organism evidence="1 2">
    <name type="scientific">Nitrosomonas eutropha</name>
    <dbReference type="NCBI Taxonomy" id="916"/>
    <lineage>
        <taxon>Bacteria</taxon>
        <taxon>Pseudomonadati</taxon>
        <taxon>Pseudomonadota</taxon>
        <taxon>Betaproteobacteria</taxon>
        <taxon>Nitrosomonadales</taxon>
        <taxon>Nitrosomonadaceae</taxon>
        <taxon>Nitrosomonas</taxon>
    </lineage>
</organism>
<dbReference type="AlphaFoldDB" id="A0A1I7EU83"/>
<evidence type="ECO:0000313" key="2">
    <source>
        <dbReference type="Proteomes" id="UP000183926"/>
    </source>
</evidence>
<name>A0A1I7EU83_9PROT</name>